<geneLocation type="plasmid" evidence="5">
    <name>pCAZ1</name>
</geneLocation>
<dbReference type="SMART" id="SM00345">
    <property type="entry name" value="HTH_GNTR"/>
    <property type="match status" value="1"/>
</dbReference>
<gene>
    <name evidence="5" type="primary">caz7</name>
</gene>
<dbReference type="InterPro" id="IPR028978">
    <property type="entry name" value="Chorismate_lyase_/UTRA_dom_sf"/>
</dbReference>
<dbReference type="InterPro" id="IPR036388">
    <property type="entry name" value="WH-like_DNA-bd_sf"/>
</dbReference>
<dbReference type="PANTHER" id="PTHR44846">
    <property type="entry name" value="MANNOSYL-D-GLYCERATE TRANSPORT/METABOLISM SYSTEM REPRESSOR MNGR-RELATED"/>
    <property type="match status" value="1"/>
</dbReference>
<name>A0A0K2RVZ4_9ACTN</name>
<dbReference type="EMBL" id="AB981620">
    <property type="protein sequence ID" value="BAS19008.1"/>
    <property type="molecule type" value="Genomic_DNA"/>
</dbReference>
<evidence type="ECO:0000313" key="5">
    <source>
        <dbReference type="EMBL" id="BAS19008.1"/>
    </source>
</evidence>
<accession>A0A0K2RVZ4</accession>
<dbReference type="InterPro" id="IPR011663">
    <property type="entry name" value="UTRA"/>
</dbReference>
<dbReference type="Pfam" id="PF07702">
    <property type="entry name" value="UTRA"/>
    <property type="match status" value="1"/>
</dbReference>
<dbReference type="PANTHER" id="PTHR44846:SF17">
    <property type="entry name" value="GNTR-FAMILY TRANSCRIPTIONAL REGULATOR"/>
    <property type="match status" value="1"/>
</dbReference>
<sequence length="260" mass="28992">MPKKPEYVSIAETLKDELLKGAYDEEPLPSNGAIAERFDVNLKTAGRAVQQLAAEGLVTARPGMRAVAVPRHLRATRWPMTGRYARARAAQGLLFDSDITGEIRKETTRREWVEVPDLIAQFFKVNQGTRVFHRQSRTYINGLPTEETSMYFPSEVIERVPGLEQQERIQVVPLLEAAGYVVSRTVNEIRGRLADPSEQLLFDVGEHAVIFEHAHGTYGADGEPLEAVINVRPARGHVITFDTYEAPIEGETAEQADLLS</sequence>
<dbReference type="Gene3D" id="1.10.10.10">
    <property type="entry name" value="Winged helix-like DNA-binding domain superfamily/Winged helix DNA-binding domain"/>
    <property type="match status" value="1"/>
</dbReference>
<dbReference type="RefSeq" id="WP_176451494.1">
    <property type="nucleotide sequence ID" value="NZ_AB981620.1"/>
</dbReference>
<evidence type="ECO:0000256" key="3">
    <source>
        <dbReference type="ARBA" id="ARBA00023163"/>
    </source>
</evidence>
<dbReference type="InterPro" id="IPR050679">
    <property type="entry name" value="Bact_HTH_transcr_reg"/>
</dbReference>
<dbReference type="InterPro" id="IPR036390">
    <property type="entry name" value="WH_DNA-bd_sf"/>
</dbReference>
<proteinExistence type="predicted"/>
<dbReference type="GO" id="GO:0003700">
    <property type="term" value="F:DNA-binding transcription factor activity"/>
    <property type="evidence" value="ECO:0007669"/>
    <property type="project" value="InterPro"/>
</dbReference>
<dbReference type="PROSITE" id="PS50949">
    <property type="entry name" value="HTH_GNTR"/>
    <property type="match status" value="1"/>
</dbReference>
<dbReference type="GO" id="GO:0003677">
    <property type="term" value="F:DNA binding"/>
    <property type="evidence" value="ECO:0007669"/>
    <property type="project" value="UniProtKB-KW"/>
</dbReference>
<evidence type="ECO:0000259" key="4">
    <source>
        <dbReference type="PROSITE" id="PS50949"/>
    </source>
</evidence>
<evidence type="ECO:0000256" key="2">
    <source>
        <dbReference type="ARBA" id="ARBA00023125"/>
    </source>
</evidence>
<evidence type="ECO:0000256" key="1">
    <source>
        <dbReference type="ARBA" id="ARBA00023015"/>
    </source>
</evidence>
<keyword evidence="2" id="KW-0238">DNA-binding</keyword>
<keyword evidence="3" id="KW-0804">Transcription</keyword>
<dbReference type="SUPFAM" id="SSF64288">
    <property type="entry name" value="Chorismate lyase-like"/>
    <property type="match status" value="1"/>
</dbReference>
<feature type="domain" description="HTH gntR-type" evidence="4">
    <location>
        <begin position="4"/>
        <end position="72"/>
    </location>
</feature>
<dbReference type="GO" id="GO:0045892">
    <property type="term" value="P:negative regulation of DNA-templated transcription"/>
    <property type="evidence" value="ECO:0007669"/>
    <property type="project" value="TreeGrafter"/>
</dbReference>
<dbReference type="SUPFAM" id="SSF46785">
    <property type="entry name" value="Winged helix' DNA-binding domain"/>
    <property type="match status" value="1"/>
</dbReference>
<organism evidence="5">
    <name type="scientific">Couchioplanes caeruleus subsp. azureus</name>
    <dbReference type="NCBI Taxonomy" id="56428"/>
    <lineage>
        <taxon>Bacteria</taxon>
        <taxon>Bacillati</taxon>
        <taxon>Actinomycetota</taxon>
        <taxon>Actinomycetes</taxon>
        <taxon>Micromonosporales</taxon>
        <taxon>Micromonosporaceae</taxon>
        <taxon>Couchioplanes</taxon>
    </lineage>
</organism>
<keyword evidence="1" id="KW-0805">Transcription regulation</keyword>
<dbReference type="AlphaFoldDB" id="A0A0K2RVZ4"/>
<reference evidence="5" key="1">
    <citation type="submission" date="2014-08" db="EMBL/GenBank/DDBJ databases">
        <title>DNA barcoding of Bradysia (Diptera: Sciaridae) for detection of the immature stages on agricultural crops.</title>
        <authorList>
            <person name="Shin S."/>
            <person name="Jung S."/>
            <person name="Heller K."/>
            <person name="Menzel F."/>
            <person name="Hong T.-K."/>
            <person name="Lee H."/>
            <person name="Lee S."/>
        </authorList>
    </citation>
    <scope>NUCLEOTIDE SEQUENCE</scope>
    <source>
        <strain evidence="5">NBRC 13993</strain>
        <plasmid evidence="5">pCAZ1</plasmid>
    </source>
</reference>
<dbReference type="Pfam" id="PF00392">
    <property type="entry name" value="GntR"/>
    <property type="match status" value="1"/>
</dbReference>
<keyword evidence="5" id="KW-0614">Plasmid</keyword>
<dbReference type="Gene3D" id="3.40.1410.10">
    <property type="entry name" value="Chorismate lyase-like"/>
    <property type="match status" value="1"/>
</dbReference>
<protein>
    <submittedName>
        <fullName evidence="5">Putative transcriptional regulator</fullName>
    </submittedName>
</protein>
<dbReference type="InterPro" id="IPR000524">
    <property type="entry name" value="Tscrpt_reg_HTH_GntR"/>
</dbReference>